<feature type="region of interest" description="Disordered" evidence="1">
    <location>
        <begin position="89"/>
        <end position="109"/>
    </location>
</feature>
<feature type="region of interest" description="Disordered" evidence="1">
    <location>
        <begin position="860"/>
        <end position="883"/>
    </location>
</feature>
<feature type="compositionally biased region" description="Polar residues" evidence="1">
    <location>
        <begin position="919"/>
        <end position="932"/>
    </location>
</feature>
<feature type="compositionally biased region" description="Polar residues" evidence="1">
    <location>
        <begin position="668"/>
        <end position="677"/>
    </location>
</feature>
<feature type="compositionally biased region" description="Polar residues" evidence="1">
    <location>
        <begin position="1245"/>
        <end position="1258"/>
    </location>
</feature>
<evidence type="ECO:0000313" key="4">
    <source>
        <dbReference type="Proteomes" id="UP001233172"/>
    </source>
</evidence>
<dbReference type="InterPro" id="IPR000261">
    <property type="entry name" value="EH_dom"/>
</dbReference>
<comment type="caution">
    <text evidence="3">The sequence shown here is derived from an EMBL/GenBank/DDBJ whole genome shotgun (WGS) entry which is preliminary data.</text>
</comment>
<feature type="region of interest" description="Disordered" evidence="1">
    <location>
        <begin position="947"/>
        <end position="970"/>
    </location>
</feature>
<dbReference type="SUPFAM" id="SSF47473">
    <property type="entry name" value="EF-hand"/>
    <property type="match status" value="1"/>
</dbReference>
<dbReference type="PANTHER" id="PTHR15463">
    <property type="entry name" value="AP1 GAMMA SUBUNIT BINDING PROTEIN 1"/>
    <property type="match status" value="1"/>
</dbReference>
<dbReference type="InterPro" id="IPR011992">
    <property type="entry name" value="EF-hand-dom_pair"/>
</dbReference>
<feature type="region of interest" description="Disordered" evidence="1">
    <location>
        <begin position="642"/>
        <end position="682"/>
    </location>
</feature>
<dbReference type="GO" id="GO:0030130">
    <property type="term" value="C:clathrin coat of trans-Golgi network vesicle"/>
    <property type="evidence" value="ECO:0007669"/>
    <property type="project" value="TreeGrafter"/>
</dbReference>
<feature type="compositionally biased region" description="Polar residues" evidence="1">
    <location>
        <begin position="1006"/>
        <end position="1022"/>
    </location>
</feature>
<dbReference type="InterPro" id="IPR059024">
    <property type="entry name" value="SYNRG_C"/>
</dbReference>
<dbReference type="Pfam" id="PF12763">
    <property type="entry name" value="EH"/>
    <property type="match status" value="1"/>
</dbReference>
<evidence type="ECO:0000313" key="3">
    <source>
        <dbReference type="EMBL" id="KAK0048217.1"/>
    </source>
</evidence>
<feature type="compositionally biased region" description="Polar residues" evidence="1">
    <location>
        <begin position="89"/>
        <end position="102"/>
    </location>
</feature>
<protein>
    <submittedName>
        <fullName evidence="3">Synergin gamma</fullName>
    </submittedName>
</protein>
<sequence>MADNRLNQMSGFAGSGYQVGQQNTAMNVPGMQAYMPAGMHMTPIMQQQMLMNPVMRFPMQSMHMGPPNTAPPPYPAHMTSNINTVNNQQRASLSKSKQNGPQSEKEKFFEEQRRKLKEFGKPGATKVDEGKLIGSIFAGEPKPKNTKPSTALPVSEDDSFGDFLQGPSTAALDQKPEEVKVTHQSVEMLAPGPEPKHQEERKDLKSIMLEYSDLSAPKKAKGFHKPTLNEVQKSGHDQHKNKVASFHESDHARRWKGQSEDLDGLFQLPVVMKPVSKPEASPPLVSHQAYTTPFVTPYPGISPPVCPPPSYTEVAGHPTSPVTQSFSAVAGGMMAGAPVVCSSSENLSMTLPDWCTYNEDQMPPVYKQVWEASLVNNKITTERLYPILLMSGLAREKLAEIWSLCNTATPGQLVKHELWLMLALIALTQHNYNTNTLDNLARCPVAPVPQFNYPQTHDSNTPATLLTTPMHHQISTPHLTLGQQLVPPPGITHSIVAPSVGVMPQIRAPQPHIVQFPRPQAPGKGTSGPPGPAPSMPPTEDDDFAEFQAAAPTGSAGAKDEGFGEFIGGGGSSFTGSGGFNMPAHTTCSGQLGNGFVSTGVITAQPQQQPTSQTSKPATLSLASLPVDDKYGTNVRSFFCSSDSSTGKSICQTSPSFEDDDFTDGRDSLSQVSTSEQSENDDLRNFESYVEEFHQKKENPDGSPLHCPFPTMQQNQALKGVQNMAQPTVKSVAATTSQGVIPNIKMPPNINIHVNPGNTSNFTAKNNAQVSSSLLAGTTSFPKPVVSEDDFTDFKSASFQSSLPASATSVNNGSSLIGEEDKYGALRVIHLENDLPQKSIFEQPPNAAPDDDEWADFSAATPVNDISKPATSVIGQPASRGNKDDILQLYNSTSKQPEPLYTFGSSSSVNSRASKNGSLSGDDQSAASTPSKTRGLDLHSFADQLSSGSFSEQDATLAGPTWLPEDSKSSENWASFGGGSITLSQSADQLSLAVSPYDSRVNKLSSSGSAVNMLSSTKSDTSLGRELGKMKDGWESGSCSISAASSNASLSSSGVQNWKNDLQPPAFPSIPLGDSEDEWSHFSGVNLPTNSAVEESQTQSEPKFVTIKKQNLGTSEIMGLFKVRDDPATLSSYQLPPQKPTHMPTAKKPAPKHSNAIHSPSDGPPPLDFGHDDEEDEHAYSRGYDFDDHIHRGPPVTVYPAFGGTQSNYIYSTAGGGKKYKENNEDSGSVHSLDLPSARPVDTFGSDNVSLSSADYNNGDTLGGSTGGAASSESKSLESLDLRNDQGETDNGYVAKDAAIVRCVVILSMYQIVKMFFLDKKFIRQKKDVSHQAHPHPIQPQELLDSMPDFADKYNIEHEAQGSDRYGHEWERCLSNCYRVIMEANTLFNTISSSSVCNEVLKSTQGSQYVTAVIEIYRVVCKVMTSMRSTAISTTDLEQTLKDIDLAWNNLTAFLVGASLLPEQNTLSFTGSVLKSDMNNAKQLACGICLLSVDAALPTGSSSSINNCKLTYAGRQYHATCANFWVNCVDQTLPYLTLPELL</sequence>
<feature type="region of interest" description="Disordered" evidence="1">
    <location>
        <begin position="136"/>
        <end position="155"/>
    </location>
</feature>
<organism evidence="3 4">
    <name type="scientific">Biomphalaria pfeifferi</name>
    <name type="common">Bloodfluke planorb</name>
    <name type="synonym">Freshwater snail</name>
    <dbReference type="NCBI Taxonomy" id="112525"/>
    <lineage>
        <taxon>Eukaryota</taxon>
        <taxon>Metazoa</taxon>
        <taxon>Spiralia</taxon>
        <taxon>Lophotrochozoa</taxon>
        <taxon>Mollusca</taxon>
        <taxon>Gastropoda</taxon>
        <taxon>Heterobranchia</taxon>
        <taxon>Euthyneura</taxon>
        <taxon>Panpulmonata</taxon>
        <taxon>Hygrophila</taxon>
        <taxon>Lymnaeoidea</taxon>
        <taxon>Planorbidae</taxon>
        <taxon>Biomphalaria</taxon>
    </lineage>
</organism>
<dbReference type="InterPro" id="IPR039656">
    <property type="entry name" value="SYNRG"/>
</dbReference>
<dbReference type="PANTHER" id="PTHR15463:SF2">
    <property type="entry name" value="SYNERGIN GAMMA"/>
    <property type="match status" value="1"/>
</dbReference>
<dbReference type="PROSITE" id="PS50031">
    <property type="entry name" value="EH"/>
    <property type="match status" value="1"/>
</dbReference>
<reference evidence="3" key="2">
    <citation type="submission" date="2023-04" db="EMBL/GenBank/DDBJ databases">
        <authorList>
            <person name="Bu L."/>
            <person name="Lu L."/>
            <person name="Laidemitt M.R."/>
            <person name="Zhang S.M."/>
            <person name="Mutuku M."/>
            <person name="Mkoji G."/>
            <person name="Steinauer M."/>
            <person name="Loker E.S."/>
        </authorList>
    </citation>
    <scope>NUCLEOTIDE SEQUENCE</scope>
    <source>
        <strain evidence="3">KasaAsao</strain>
        <tissue evidence="3">Whole Snail</tissue>
    </source>
</reference>
<keyword evidence="4" id="KW-1185">Reference proteome</keyword>
<proteinExistence type="predicted"/>
<feature type="region of interest" description="Disordered" evidence="1">
    <location>
        <begin position="1050"/>
        <end position="1102"/>
    </location>
</feature>
<feature type="compositionally biased region" description="Polar residues" evidence="1">
    <location>
        <begin position="642"/>
        <end position="656"/>
    </location>
</feature>
<feature type="region of interest" description="Disordered" evidence="1">
    <location>
        <begin position="1130"/>
        <end position="1175"/>
    </location>
</feature>
<dbReference type="EMBL" id="JASAOG010000140">
    <property type="protein sequence ID" value="KAK0048217.1"/>
    <property type="molecule type" value="Genomic_DNA"/>
</dbReference>
<dbReference type="Proteomes" id="UP001233172">
    <property type="component" value="Unassembled WGS sequence"/>
</dbReference>
<accession>A0AAD8B620</accession>
<gene>
    <name evidence="3" type="ORF">Bpfe_022300</name>
</gene>
<evidence type="ECO:0000256" key="1">
    <source>
        <dbReference type="SAM" id="MobiDB-lite"/>
    </source>
</evidence>
<dbReference type="Pfam" id="PF25999">
    <property type="entry name" value="SYNRG_C"/>
    <property type="match status" value="1"/>
</dbReference>
<name>A0AAD8B620_BIOPF</name>
<dbReference type="Gene3D" id="1.10.238.10">
    <property type="entry name" value="EF-hand"/>
    <property type="match status" value="1"/>
</dbReference>
<feature type="region of interest" description="Disordered" evidence="1">
    <location>
        <begin position="1006"/>
        <end position="1034"/>
    </location>
</feature>
<feature type="domain" description="EH" evidence="2">
    <location>
        <begin position="358"/>
        <end position="449"/>
    </location>
</feature>
<evidence type="ECO:0000259" key="2">
    <source>
        <dbReference type="PROSITE" id="PS50031"/>
    </source>
</evidence>
<feature type="region of interest" description="Disordered" evidence="1">
    <location>
        <begin position="514"/>
        <end position="542"/>
    </location>
</feature>
<feature type="compositionally biased region" description="Polar residues" evidence="1">
    <location>
        <begin position="1086"/>
        <end position="1101"/>
    </location>
</feature>
<reference evidence="3" key="1">
    <citation type="journal article" date="2023" name="PLoS Negl. Trop. Dis.">
        <title>A genome sequence for Biomphalaria pfeifferi, the major vector snail for the human-infecting parasite Schistosoma mansoni.</title>
        <authorList>
            <person name="Bu L."/>
            <person name="Lu L."/>
            <person name="Laidemitt M.R."/>
            <person name="Zhang S.M."/>
            <person name="Mutuku M."/>
            <person name="Mkoji G."/>
            <person name="Steinauer M."/>
            <person name="Loker E.S."/>
        </authorList>
    </citation>
    <scope>NUCLEOTIDE SEQUENCE</scope>
    <source>
        <strain evidence="3">KasaAsao</strain>
    </source>
</reference>
<feature type="region of interest" description="Disordered" evidence="1">
    <location>
        <begin position="1220"/>
        <end position="1279"/>
    </location>
</feature>
<feature type="compositionally biased region" description="Low complexity" evidence="1">
    <location>
        <begin position="904"/>
        <end position="918"/>
    </location>
</feature>
<feature type="region of interest" description="Disordered" evidence="1">
    <location>
        <begin position="898"/>
        <end position="934"/>
    </location>
</feature>